<dbReference type="Proteomes" id="UP000799539">
    <property type="component" value="Unassembled WGS sequence"/>
</dbReference>
<protein>
    <submittedName>
        <fullName evidence="1">Uncharacterized protein</fullName>
    </submittedName>
</protein>
<proteinExistence type="predicted"/>
<evidence type="ECO:0000313" key="1">
    <source>
        <dbReference type="EMBL" id="KAF2217774.1"/>
    </source>
</evidence>
<keyword evidence="2" id="KW-1185">Reference proteome</keyword>
<accession>A0A6A6FWN2</accession>
<organism evidence="1 2">
    <name type="scientific">Cercospora zeae-maydis SCOH1-5</name>
    <dbReference type="NCBI Taxonomy" id="717836"/>
    <lineage>
        <taxon>Eukaryota</taxon>
        <taxon>Fungi</taxon>
        <taxon>Dikarya</taxon>
        <taxon>Ascomycota</taxon>
        <taxon>Pezizomycotina</taxon>
        <taxon>Dothideomycetes</taxon>
        <taxon>Dothideomycetidae</taxon>
        <taxon>Mycosphaerellales</taxon>
        <taxon>Mycosphaerellaceae</taxon>
        <taxon>Cercospora</taxon>
    </lineage>
</organism>
<sequence>MALPARNGCFDIPRELRDLIYHTMLAPYRHKNPPKATSESYGVYPISSSPESCAKDFEQFKAL</sequence>
<reference evidence="1" key="1">
    <citation type="journal article" date="2020" name="Stud. Mycol.">
        <title>101 Dothideomycetes genomes: a test case for predicting lifestyles and emergence of pathogens.</title>
        <authorList>
            <person name="Haridas S."/>
            <person name="Albert R."/>
            <person name="Binder M."/>
            <person name="Bloem J."/>
            <person name="Labutti K."/>
            <person name="Salamov A."/>
            <person name="Andreopoulos B."/>
            <person name="Baker S."/>
            <person name="Barry K."/>
            <person name="Bills G."/>
            <person name="Bluhm B."/>
            <person name="Cannon C."/>
            <person name="Castanera R."/>
            <person name="Culley D."/>
            <person name="Daum C."/>
            <person name="Ezra D."/>
            <person name="Gonzalez J."/>
            <person name="Henrissat B."/>
            <person name="Kuo A."/>
            <person name="Liang C."/>
            <person name="Lipzen A."/>
            <person name="Lutzoni F."/>
            <person name="Magnuson J."/>
            <person name="Mondo S."/>
            <person name="Nolan M."/>
            <person name="Ohm R."/>
            <person name="Pangilinan J."/>
            <person name="Park H.-J."/>
            <person name="Ramirez L."/>
            <person name="Alfaro M."/>
            <person name="Sun H."/>
            <person name="Tritt A."/>
            <person name="Yoshinaga Y."/>
            <person name="Zwiers L.-H."/>
            <person name="Turgeon B."/>
            <person name="Goodwin S."/>
            <person name="Spatafora J."/>
            <person name="Crous P."/>
            <person name="Grigoriev I."/>
        </authorList>
    </citation>
    <scope>NUCLEOTIDE SEQUENCE</scope>
    <source>
        <strain evidence="1">SCOH1-5</strain>
    </source>
</reference>
<name>A0A6A6FWN2_9PEZI</name>
<dbReference type="EMBL" id="ML992662">
    <property type="protein sequence ID" value="KAF2217774.1"/>
    <property type="molecule type" value="Genomic_DNA"/>
</dbReference>
<dbReference type="AlphaFoldDB" id="A0A6A6FWN2"/>
<gene>
    <name evidence="1" type="ORF">CERZMDRAFT_92424</name>
</gene>
<evidence type="ECO:0000313" key="2">
    <source>
        <dbReference type="Proteomes" id="UP000799539"/>
    </source>
</evidence>